<sequence length="170" mass="20614">MIQIEEMRIYILNTTRFYHEDFEEYPGAWFSCPVDFEEIRERLGVQSEEEIEIEDYELPFPLEGNTRLWEINALCRMVQEMQGTPLYYEMDMVQKRWFPSFTEFIDHKDQIRYYPVQDGESLARYLVQEVQIFGEVHPDLLNHIDYAAIGRELETSENYLFTDNGIFFYR</sequence>
<proteinExistence type="predicted"/>
<organism evidence="1 2">
    <name type="scientific">Blautia obeum</name>
    <dbReference type="NCBI Taxonomy" id="40520"/>
    <lineage>
        <taxon>Bacteria</taxon>
        <taxon>Bacillati</taxon>
        <taxon>Bacillota</taxon>
        <taxon>Clostridia</taxon>
        <taxon>Lachnospirales</taxon>
        <taxon>Lachnospiraceae</taxon>
        <taxon>Blautia</taxon>
    </lineage>
</organism>
<protein>
    <submittedName>
        <fullName evidence="1">Antirestriction protein</fullName>
    </submittedName>
</protein>
<dbReference type="EMBL" id="CYZP01000049">
    <property type="protein sequence ID" value="CUO65408.1"/>
    <property type="molecule type" value="Genomic_DNA"/>
</dbReference>
<dbReference type="Gene3D" id="1.10.10.1190">
    <property type="entry name" value="Antirestriction protein ArdA, domain 3"/>
    <property type="match status" value="1"/>
</dbReference>
<dbReference type="InterPro" id="IPR041893">
    <property type="entry name" value="ArdA_dom3"/>
</dbReference>
<evidence type="ECO:0000313" key="1">
    <source>
        <dbReference type="EMBL" id="CUO65408.1"/>
    </source>
</evidence>
<dbReference type="Gene3D" id="3.10.20.480">
    <property type="entry name" value="Antirestriction protein ArdA, domain 1"/>
    <property type="match status" value="1"/>
</dbReference>
<dbReference type="InterPro" id="IPR041895">
    <property type="entry name" value="ArdA_dom1"/>
</dbReference>
<dbReference type="Pfam" id="PF07275">
    <property type="entry name" value="ArdA"/>
    <property type="match status" value="1"/>
</dbReference>
<accession>A0A174GWC6</accession>
<dbReference type="AlphaFoldDB" id="A0A174GWC6"/>
<dbReference type="Proteomes" id="UP000095645">
    <property type="component" value="Unassembled WGS sequence"/>
</dbReference>
<name>A0A174GWC6_9FIRM</name>
<evidence type="ECO:0000313" key="2">
    <source>
        <dbReference type="Proteomes" id="UP000095645"/>
    </source>
</evidence>
<dbReference type="InterPro" id="IPR009899">
    <property type="entry name" value="ArdA"/>
</dbReference>
<gene>
    <name evidence="1" type="ORF">ERS852476_03534</name>
</gene>
<reference evidence="1 2" key="1">
    <citation type="submission" date="2015-09" db="EMBL/GenBank/DDBJ databases">
        <authorList>
            <consortium name="Pathogen Informatics"/>
        </authorList>
    </citation>
    <scope>NUCLEOTIDE SEQUENCE [LARGE SCALE GENOMIC DNA]</scope>
    <source>
        <strain evidence="1 2">2789STDY5834861</strain>
    </source>
</reference>